<dbReference type="PANTHER" id="PTHR32089:SF112">
    <property type="entry name" value="LYSOZYME-LIKE PROTEIN-RELATED"/>
    <property type="match status" value="1"/>
</dbReference>
<gene>
    <name evidence="6" type="ORF">G4Y79_10205</name>
</gene>
<keyword evidence="4" id="KW-0472">Membrane</keyword>
<dbReference type="SMART" id="SM00283">
    <property type="entry name" value="MA"/>
    <property type="match status" value="1"/>
</dbReference>
<evidence type="ECO:0000256" key="1">
    <source>
        <dbReference type="ARBA" id="ARBA00023224"/>
    </source>
</evidence>
<dbReference type="SUPFAM" id="SSF58104">
    <property type="entry name" value="Methyl-accepting chemotaxis protein (MCP) signaling domain"/>
    <property type="match status" value="1"/>
</dbReference>
<dbReference type="AlphaFoldDB" id="A0A7S8ED07"/>
<keyword evidence="4" id="KW-0812">Transmembrane</keyword>
<dbReference type="GO" id="GO:0016020">
    <property type="term" value="C:membrane"/>
    <property type="evidence" value="ECO:0007669"/>
    <property type="project" value="InterPro"/>
</dbReference>
<keyword evidence="1 2" id="KW-0807">Transducer</keyword>
<organism evidence="6 7">
    <name type="scientific">Phototrophicus methaneseepsis</name>
    <dbReference type="NCBI Taxonomy" id="2710758"/>
    <lineage>
        <taxon>Bacteria</taxon>
        <taxon>Bacillati</taxon>
        <taxon>Chloroflexota</taxon>
        <taxon>Candidatus Thermofontia</taxon>
        <taxon>Phototrophicales</taxon>
        <taxon>Phototrophicaceae</taxon>
        <taxon>Phototrophicus</taxon>
    </lineage>
</organism>
<feature type="transmembrane region" description="Helical" evidence="4">
    <location>
        <begin position="37"/>
        <end position="55"/>
    </location>
</feature>
<evidence type="ECO:0000256" key="4">
    <source>
        <dbReference type="SAM" id="Phobius"/>
    </source>
</evidence>
<dbReference type="InterPro" id="IPR004089">
    <property type="entry name" value="MCPsignal_dom"/>
</dbReference>
<dbReference type="EMBL" id="CP062983">
    <property type="protein sequence ID" value="QPC84725.1"/>
    <property type="molecule type" value="Genomic_DNA"/>
</dbReference>
<dbReference type="Proteomes" id="UP000594468">
    <property type="component" value="Chromosome"/>
</dbReference>
<keyword evidence="7" id="KW-1185">Reference proteome</keyword>
<sequence length="396" mass="43209">MVSWARQPNIPFDPTAWLALGTGILMVVLYAAFQEGILLLLAVPYGALALYRLFWMKPAKTAIQPTQSNTTSHDAHHDAPYDEYETNPGTETSLTADLHTRMNVTVDGLVRATYAINDVTTQQASNADEQVQLIERANRMLDDFLQLGEHINEQVRSVTQTANEAADNSRSGQSAIGQTLQTMDDIRNQVENIGSTIAKLAHLVRRIDNINTSVGEIATQSNLLALNASIEAARAGIHGRGFAVVADEVRELSKQSTESADQVRVILSEIQQAMKEAVLATQQGVQDVDGGIERTREANSVMIQLVESVHSAREAVKQVGAVFDEQSTDMEQIAIDMDRIARITTQNLASTRTVETVSANLTRLASDLQCTLNQNPEGDIASLQLYPEDASMAVPE</sequence>
<feature type="region of interest" description="Disordered" evidence="3">
    <location>
        <begin position="65"/>
        <end position="88"/>
    </location>
</feature>
<reference evidence="6 7" key="1">
    <citation type="submission" date="2020-02" db="EMBL/GenBank/DDBJ databases">
        <authorList>
            <person name="Zheng R.K."/>
            <person name="Sun C.M."/>
        </authorList>
    </citation>
    <scope>NUCLEOTIDE SEQUENCE [LARGE SCALE GENOMIC DNA]</scope>
    <source>
        <strain evidence="7">rifampicinis</strain>
    </source>
</reference>
<proteinExistence type="predicted"/>
<dbReference type="GO" id="GO:0007165">
    <property type="term" value="P:signal transduction"/>
    <property type="evidence" value="ECO:0007669"/>
    <property type="project" value="UniProtKB-KW"/>
</dbReference>
<evidence type="ECO:0000259" key="5">
    <source>
        <dbReference type="PROSITE" id="PS50111"/>
    </source>
</evidence>
<name>A0A7S8ED07_9CHLR</name>
<dbReference type="RefSeq" id="WP_195172788.1">
    <property type="nucleotide sequence ID" value="NZ_CP062983.1"/>
</dbReference>
<feature type="transmembrane region" description="Helical" evidence="4">
    <location>
        <begin position="12"/>
        <end position="31"/>
    </location>
</feature>
<accession>A0A7S8ED07</accession>
<evidence type="ECO:0000313" key="7">
    <source>
        <dbReference type="Proteomes" id="UP000594468"/>
    </source>
</evidence>
<dbReference type="Gene3D" id="1.10.287.950">
    <property type="entry name" value="Methyl-accepting chemotaxis protein"/>
    <property type="match status" value="1"/>
</dbReference>
<dbReference type="Pfam" id="PF00015">
    <property type="entry name" value="MCPsignal"/>
    <property type="match status" value="1"/>
</dbReference>
<dbReference type="PROSITE" id="PS50111">
    <property type="entry name" value="CHEMOTAXIS_TRANSDUC_2"/>
    <property type="match status" value="1"/>
</dbReference>
<dbReference type="KEGG" id="pmet:G4Y79_10205"/>
<evidence type="ECO:0000256" key="2">
    <source>
        <dbReference type="PROSITE-ProRule" id="PRU00284"/>
    </source>
</evidence>
<feature type="domain" description="Methyl-accepting transducer" evidence="5">
    <location>
        <begin position="105"/>
        <end position="341"/>
    </location>
</feature>
<protein>
    <recommendedName>
        <fullName evidence="5">Methyl-accepting transducer domain-containing protein</fullName>
    </recommendedName>
</protein>
<evidence type="ECO:0000256" key="3">
    <source>
        <dbReference type="SAM" id="MobiDB-lite"/>
    </source>
</evidence>
<keyword evidence="4" id="KW-1133">Transmembrane helix</keyword>
<dbReference type="PANTHER" id="PTHR32089">
    <property type="entry name" value="METHYL-ACCEPTING CHEMOTAXIS PROTEIN MCPB"/>
    <property type="match status" value="1"/>
</dbReference>
<evidence type="ECO:0000313" key="6">
    <source>
        <dbReference type="EMBL" id="QPC84725.1"/>
    </source>
</evidence>